<proteinExistence type="predicted"/>
<reference evidence="2" key="1">
    <citation type="submission" date="2015-09" db="EMBL/GenBank/DDBJ databases">
        <authorList>
            <person name="Bertelli C."/>
        </authorList>
    </citation>
    <scope>NUCLEOTIDE SEQUENCE [LARGE SCALE GENOMIC DNA]</scope>
    <source>
        <strain evidence="2">KNic</strain>
    </source>
</reference>
<dbReference type="KEGG" id="pnl:PNK_1253"/>
<sequence>MDGFNSYRLYAFTNDKGEKTIGPHPDRTPFIRKLVEMCATGNHSLQTLKTAAI</sequence>
<dbReference type="AlphaFoldDB" id="A0A0U5JGI7"/>
<protein>
    <submittedName>
        <fullName evidence="1">Uncharacterized protein</fullName>
    </submittedName>
</protein>
<keyword evidence="2" id="KW-1185">Reference proteome</keyword>
<dbReference type="Proteomes" id="UP000069902">
    <property type="component" value="Chromosome cPNK"/>
</dbReference>
<name>A0A0U5JGI7_9BACT</name>
<evidence type="ECO:0000313" key="2">
    <source>
        <dbReference type="Proteomes" id="UP000069902"/>
    </source>
</evidence>
<dbReference type="InParanoid" id="A0A0U5JGI7"/>
<dbReference type="EMBL" id="LN879502">
    <property type="protein sequence ID" value="CUI16870.1"/>
    <property type="molecule type" value="Genomic_DNA"/>
</dbReference>
<organism evidence="1 2">
    <name type="scientific">Candidatus Protochlamydia naegleriophila</name>
    <dbReference type="NCBI Taxonomy" id="389348"/>
    <lineage>
        <taxon>Bacteria</taxon>
        <taxon>Pseudomonadati</taxon>
        <taxon>Chlamydiota</taxon>
        <taxon>Chlamydiia</taxon>
        <taxon>Parachlamydiales</taxon>
        <taxon>Parachlamydiaceae</taxon>
        <taxon>Candidatus Protochlamydia</taxon>
    </lineage>
</organism>
<gene>
    <name evidence="1" type="ORF">PNK_1253</name>
</gene>
<evidence type="ECO:0000313" key="1">
    <source>
        <dbReference type="EMBL" id="CUI16870.1"/>
    </source>
</evidence>
<accession>A0A0U5JGI7</accession>
<dbReference type="STRING" id="389348.PNK_1253"/>